<evidence type="ECO:0000313" key="3">
    <source>
        <dbReference type="EnsemblMetazoa" id="GBRI010618-PA"/>
    </source>
</evidence>
<evidence type="ECO:0000256" key="1">
    <source>
        <dbReference type="SAM" id="Phobius"/>
    </source>
</evidence>
<keyword evidence="1" id="KW-1133">Transmembrane helix</keyword>
<proteinExistence type="predicted"/>
<reference evidence="4" key="1">
    <citation type="submission" date="2014-03" db="EMBL/GenBank/DDBJ databases">
        <authorList>
            <person name="Aksoy S."/>
            <person name="Warren W."/>
            <person name="Wilson R.K."/>
        </authorList>
    </citation>
    <scope>NUCLEOTIDE SEQUENCE [LARGE SCALE GENOMIC DNA]</scope>
    <source>
        <strain evidence="4">IAEA</strain>
    </source>
</reference>
<feature type="signal peptide" evidence="2">
    <location>
        <begin position="1"/>
        <end position="23"/>
    </location>
</feature>
<keyword evidence="1" id="KW-0472">Membrane</keyword>
<accession>A0A1A9W8Y1</accession>
<reference evidence="3" key="2">
    <citation type="submission" date="2020-05" db="UniProtKB">
        <authorList>
            <consortium name="EnsemblMetazoa"/>
        </authorList>
    </citation>
    <scope>IDENTIFICATION</scope>
    <source>
        <strain evidence="3">IAEA</strain>
    </source>
</reference>
<dbReference type="VEuPathDB" id="VectorBase:GBRI010618"/>
<evidence type="ECO:0000256" key="2">
    <source>
        <dbReference type="SAM" id="SignalP"/>
    </source>
</evidence>
<dbReference type="Proteomes" id="UP000091820">
    <property type="component" value="Unassembled WGS sequence"/>
</dbReference>
<protein>
    <submittedName>
        <fullName evidence="3">Uncharacterized protein</fullName>
    </submittedName>
</protein>
<keyword evidence="1" id="KW-0812">Transmembrane</keyword>
<keyword evidence="2" id="KW-0732">Signal</keyword>
<feature type="chain" id="PRO_5008400092" evidence="2">
    <location>
        <begin position="24"/>
        <end position="305"/>
    </location>
</feature>
<sequence>MNSICVNWFLQSIINCLNLLTAGKSDDNLWQNISNFASFEANTDFIPENISIGAYPNRLEEDACYSLLTTIITKHLKRNQQILAYSAMYALFWKICFVLFEVMIAGIIISMIKSLYNTKLRLTEEEDTLISTLLQGKRTEMKRLVELLQLMTSLLIVKIDHKRNLFHSVINNKKPNTCCLYRLQDPDVTTNHDSKSEIPCYVMCFLDQNSRKFVAVDERAIHDKDNSPKSSQLNFTPRKPANFPQRIPRRISLISPKYRTMAGSSCPIILLRKYIKEVLDAELNFDEVICLKRAAFKFWKIVPNP</sequence>
<organism evidence="3 4">
    <name type="scientific">Glossina brevipalpis</name>
    <dbReference type="NCBI Taxonomy" id="37001"/>
    <lineage>
        <taxon>Eukaryota</taxon>
        <taxon>Metazoa</taxon>
        <taxon>Ecdysozoa</taxon>
        <taxon>Arthropoda</taxon>
        <taxon>Hexapoda</taxon>
        <taxon>Insecta</taxon>
        <taxon>Pterygota</taxon>
        <taxon>Neoptera</taxon>
        <taxon>Endopterygota</taxon>
        <taxon>Diptera</taxon>
        <taxon>Brachycera</taxon>
        <taxon>Muscomorpha</taxon>
        <taxon>Hippoboscoidea</taxon>
        <taxon>Glossinidae</taxon>
        <taxon>Glossina</taxon>
    </lineage>
</organism>
<keyword evidence="4" id="KW-1185">Reference proteome</keyword>
<name>A0A1A9W8Y1_9MUSC</name>
<evidence type="ECO:0000313" key="4">
    <source>
        <dbReference type="Proteomes" id="UP000091820"/>
    </source>
</evidence>
<dbReference type="EnsemblMetazoa" id="GBRI010618-RA">
    <property type="protein sequence ID" value="GBRI010618-PA"/>
    <property type="gene ID" value="GBRI010618"/>
</dbReference>
<dbReference type="AlphaFoldDB" id="A0A1A9W8Y1"/>
<feature type="transmembrane region" description="Helical" evidence="1">
    <location>
        <begin position="91"/>
        <end position="112"/>
    </location>
</feature>